<feature type="domain" description="DUF397" evidence="1">
    <location>
        <begin position="4"/>
        <end position="53"/>
    </location>
</feature>
<accession>A0A3M2M1V2</accession>
<name>A0A3M2M1V2_9ACTN</name>
<keyword evidence="3" id="KW-1185">Reference proteome</keyword>
<organism evidence="2 3">
    <name type="scientific">Actinomadura harenae</name>
    <dbReference type="NCBI Taxonomy" id="2483351"/>
    <lineage>
        <taxon>Bacteria</taxon>
        <taxon>Bacillati</taxon>
        <taxon>Actinomycetota</taxon>
        <taxon>Actinomycetes</taxon>
        <taxon>Streptosporangiales</taxon>
        <taxon>Thermomonosporaceae</taxon>
        <taxon>Actinomadura</taxon>
    </lineage>
</organism>
<dbReference type="Proteomes" id="UP000282674">
    <property type="component" value="Unassembled WGS sequence"/>
</dbReference>
<dbReference type="InterPro" id="IPR007278">
    <property type="entry name" value="DUF397"/>
</dbReference>
<evidence type="ECO:0000259" key="1">
    <source>
        <dbReference type="Pfam" id="PF04149"/>
    </source>
</evidence>
<dbReference type="EMBL" id="RFFG01000033">
    <property type="protein sequence ID" value="RMI42425.1"/>
    <property type="molecule type" value="Genomic_DNA"/>
</dbReference>
<dbReference type="AlphaFoldDB" id="A0A3M2M1V2"/>
<protein>
    <submittedName>
        <fullName evidence="2">DUF397 domain-containing protein</fullName>
    </submittedName>
</protein>
<gene>
    <name evidence="2" type="ORF">EBO15_19495</name>
</gene>
<evidence type="ECO:0000313" key="3">
    <source>
        <dbReference type="Proteomes" id="UP000282674"/>
    </source>
</evidence>
<dbReference type="Pfam" id="PF04149">
    <property type="entry name" value="DUF397"/>
    <property type="match status" value="1"/>
</dbReference>
<evidence type="ECO:0000313" key="2">
    <source>
        <dbReference type="EMBL" id="RMI42425.1"/>
    </source>
</evidence>
<dbReference type="OrthoDB" id="3482302at2"/>
<sequence length="60" mass="6311">MSIEWRKSNRSNTTGGECVEVARLTGDTVGVRDSKDPEGPQLGITPAAARGLAEVLRAGE</sequence>
<dbReference type="RefSeq" id="WP_122195846.1">
    <property type="nucleotide sequence ID" value="NZ_JBHSKC010000019.1"/>
</dbReference>
<proteinExistence type="predicted"/>
<comment type="caution">
    <text evidence="2">The sequence shown here is derived from an EMBL/GenBank/DDBJ whole genome shotgun (WGS) entry which is preliminary data.</text>
</comment>
<reference evidence="2 3" key="1">
    <citation type="submission" date="2018-10" db="EMBL/GenBank/DDBJ databases">
        <title>Isolation from soil.</title>
        <authorList>
            <person name="Hu J."/>
        </authorList>
    </citation>
    <scope>NUCLEOTIDE SEQUENCE [LARGE SCALE GENOMIC DNA]</scope>
    <source>
        <strain evidence="2 3">NEAU-Ht49</strain>
    </source>
</reference>